<sequence length="153" mass="17107">MLLGRFSRDIRFVRRMMGFQKGCTGTPNGIASNGKDPFPSSSSVVVMPMEVAGWRGRRVGLVPGTLAMYCTSLPEDRPLVNGQSVYSTLYKTTQTHGRTCCEVWKATKKQELMKNVTGHVSEQQELDSSGQEFFRVSKYASDWDRRQNIGDCG</sequence>
<evidence type="ECO:0000313" key="1">
    <source>
        <dbReference type="EMBL" id="KAL1836174.1"/>
    </source>
</evidence>
<dbReference type="EMBL" id="JAZHXJ010002898">
    <property type="protein sequence ID" value="KAL1836174.1"/>
    <property type="molecule type" value="Genomic_DNA"/>
</dbReference>
<proteinExistence type="predicted"/>
<accession>A0ABR3V313</accession>
<reference evidence="1 2" key="1">
    <citation type="journal article" date="2024" name="Commun. Biol.">
        <title>Comparative genomic analysis of thermophilic fungi reveals convergent evolutionary adaptations and gene losses.</title>
        <authorList>
            <person name="Steindorff A.S."/>
            <person name="Aguilar-Pontes M.V."/>
            <person name="Robinson A.J."/>
            <person name="Andreopoulos B."/>
            <person name="LaButti K."/>
            <person name="Kuo A."/>
            <person name="Mondo S."/>
            <person name="Riley R."/>
            <person name="Otillar R."/>
            <person name="Haridas S."/>
            <person name="Lipzen A."/>
            <person name="Grimwood J."/>
            <person name="Schmutz J."/>
            <person name="Clum A."/>
            <person name="Reid I.D."/>
            <person name="Moisan M.C."/>
            <person name="Butler G."/>
            <person name="Nguyen T.T.M."/>
            <person name="Dewar K."/>
            <person name="Conant G."/>
            <person name="Drula E."/>
            <person name="Henrissat B."/>
            <person name="Hansel C."/>
            <person name="Singer S."/>
            <person name="Hutchinson M.I."/>
            <person name="de Vries R.P."/>
            <person name="Natvig D.O."/>
            <person name="Powell A.J."/>
            <person name="Tsang A."/>
            <person name="Grigoriev I.V."/>
        </authorList>
    </citation>
    <scope>NUCLEOTIDE SEQUENCE [LARGE SCALE GENOMIC DNA]</scope>
    <source>
        <strain evidence="1 2">ATCC 24622</strain>
    </source>
</reference>
<gene>
    <name evidence="1" type="ORF">VTK73DRAFT_5148</name>
</gene>
<dbReference type="Proteomes" id="UP001586593">
    <property type="component" value="Unassembled WGS sequence"/>
</dbReference>
<organism evidence="1 2">
    <name type="scientific">Phialemonium thermophilum</name>
    <dbReference type="NCBI Taxonomy" id="223376"/>
    <lineage>
        <taxon>Eukaryota</taxon>
        <taxon>Fungi</taxon>
        <taxon>Dikarya</taxon>
        <taxon>Ascomycota</taxon>
        <taxon>Pezizomycotina</taxon>
        <taxon>Sordariomycetes</taxon>
        <taxon>Sordariomycetidae</taxon>
        <taxon>Cephalothecales</taxon>
        <taxon>Cephalothecaceae</taxon>
        <taxon>Phialemonium</taxon>
    </lineage>
</organism>
<comment type="caution">
    <text evidence="1">The sequence shown here is derived from an EMBL/GenBank/DDBJ whole genome shotgun (WGS) entry which is preliminary data.</text>
</comment>
<protein>
    <submittedName>
        <fullName evidence="1">Uncharacterized protein</fullName>
    </submittedName>
</protein>
<name>A0ABR3V313_9PEZI</name>
<keyword evidence="2" id="KW-1185">Reference proteome</keyword>
<evidence type="ECO:0000313" key="2">
    <source>
        <dbReference type="Proteomes" id="UP001586593"/>
    </source>
</evidence>